<comment type="caution">
    <text evidence="1">The sequence shown here is derived from an EMBL/GenBank/DDBJ whole genome shotgun (WGS) entry which is preliminary data.</text>
</comment>
<reference evidence="1 2" key="1">
    <citation type="submission" date="2017-07" db="EMBL/GenBank/DDBJ databases">
        <title>Phylogenetic study on the rhizospheric bacterium Ochrobactrum sp. A44.</title>
        <authorList>
            <person name="Krzyzanowska D.M."/>
            <person name="Ossowicki A."/>
            <person name="Rajewska M."/>
            <person name="Maciag T."/>
            <person name="Kaczynski Z."/>
            <person name="Czerwicka M."/>
            <person name="Jafra S."/>
        </authorList>
    </citation>
    <scope>NUCLEOTIDE SEQUENCE [LARGE SCALE GENOMIC DNA]</scope>
    <source>
        <strain evidence="1 2">OgA9a</strain>
    </source>
</reference>
<dbReference type="AlphaFoldDB" id="A0A256F6Z9"/>
<proteinExistence type="predicted"/>
<protein>
    <submittedName>
        <fullName evidence="1">Uncharacterized protein</fullName>
    </submittedName>
</protein>
<gene>
    <name evidence="1" type="ORF">CEV33_2050</name>
</gene>
<name>A0A256F6Z9_9HYPH</name>
<keyword evidence="2" id="KW-1185">Reference proteome</keyword>
<accession>A0A256F6Z9</accession>
<organism evidence="1 2">
    <name type="scientific">Brucella grignonensis</name>
    <dbReference type="NCBI Taxonomy" id="94627"/>
    <lineage>
        <taxon>Bacteria</taxon>
        <taxon>Pseudomonadati</taxon>
        <taxon>Pseudomonadota</taxon>
        <taxon>Alphaproteobacteria</taxon>
        <taxon>Hyphomicrobiales</taxon>
        <taxon>Brucellaceae</taxon>
        <taxon>Brucella/Ochrobactrum group</taxon>
        <taxon>Brucella</taxon>
    </lineage>
</organism>
<sequence>MRRERGPKDCCNCSIKYPVESLDKHGFNIGVNGCFSKFWGQIYRGFRSFGSLYRIGLARGVRNRHNWRLYSLNGGVLDLIL</sequence>
<evidence type="ECO:0000313" key="2">
    <source>
        <dbReference type="Proteomes" id="UP000216478"/>
    </source>
</evidence>
<dbReference type="Proteomes" id="UP000216478">
    <property type="component" value="Unassembled WGS sequence"/>
</dbReference>
<dbReference type="EMBL" id="NNRL01000163">
    <property type="protein sequence ID" value="OYR10588.1"/>
    <property type="molecule type" value="Genomic_DNA"/>
</dbReference>
<evidence type="ECO:0000313" key="1">
    <source>
        <dbReference type="EMBL" id="OYR10588.1"/>
    </source>
</evidence>